<feature type="compositionally biased region" description="Low complexity" evidence="1">
    <location>
        <begin position="290"/>
        <end position="319"/>
    </location>
</feature>
<dbReference type="CDD" id="cd06503">
    <property type="entry name" value="ATP-synt_Fo_b"/>
    <property type="match status" value="1"/>
</dbReference>
<feature type="compositionally biased region" description="Low complexity" evidence="1">
    <location>
        <begin position="240"/>
        <end position="249"/>
    </location>
</feature>
<evidence type="ECO:0000256" key="1">
    <source>
        <dbReference type="SAM" id="MobiDB-lite"/>
    </source>
</evidence>
<feature type="region of interest" description="Disordered" evidence="1">
    <location>
        <begin position="206"/>
        <end position="325"/>
    </location>
</feature>
<sequence length="325" mass="34677">VRDPGTLTWNSGATGGHEAGGTWDVYDLTAYLGALEVGTNVLAVHGLNMGAGSSDFLVLPRITAVTTEYVYAYDDAIETDVVAQMKDVNSSAYLRLPFTVAEGASYDSLALRMKYDDGFVANLNGTGTGDRLNQDYFLQEDVTVFDDGVADRLTGSSGQNWLIEPMNASSLRRLAQQQARALRQEARDAARQLRQQARDAIKAGTTEAQELREQGRGADQDTQEELREQGRQAMDDARAEMQQLQQQAREAMEEARAAGNELIAQTTAGNAPSLMPQSAQPAKPGNGPKATQAPAPPDGGDAPAQDDTGPGKSGQSKGNKGQGKK</sequence>
<feature type="compositionally biased region" description="Polar residues" evidence="1">
    <location>
        <begin position="263"/>
        <end position="280"/>
    </location>
</feature>
<feature type="compositionally biased region" description="Basic and acidic residues" evidence="1">
    <location>
        <begin position="209"/>
        <end position="239"/>
    </location>
</feature>
<comment type="caution">
    <text evidence="2">The sequence shown here is derived from an EMBL/GenBank/DDBJ whole genome shotgun (WGS) entry which is preliminary data.</text>
</comment>
<protein>
    <submittedName>
        <fullName evidence="2">Uncharacterized protein</fullName>
    </submittedName>
</protein>
<dbReference type="EMBL" id="LAZR01017689">
    <property type="protein sequence ID" value="KKL99387.1"/>
    <property type="molecule type" value="Genomic_DNA"/>
</dbReference>
<organism evidence="2">
    <name type="scientific">marine sediment metagenome</name>
    <dbReference type="NCBI Taxonomy" id="412755"/>
    <lineage>
        <taxon>unclassified sequences</taxon>
        <taxon>metagenomes</taxon>
        <taxon>ecological metagenomes</taxon>
    </lineage>
</organism>
<dbReference type="AlphaFoldDB" id="A0A0F9JK98"/>
<feature type="non-terminal residue" evidence="2">
    <location>
        <position position="1"/>
    </location>
</feature>
<proteinExistence type="predicted"/>
<accession>A0A0F9JK98</accession>
<reference evidence="2" key="1">
    <citation type="journal article" date="2015" name="Nature">
        <title>Complex archaea that bridge the gap between prokaryotes and eukaryotes.</title>
        <authorList>
            <person name="Spang A."/>
            <person name="Saw J.H."/>
            <person name="Jorgensen S.L."/>
            <person name="Zaremba-Niedzwiedzka K."/>
            <person name="Martijn J."/>
            <person name="Lind A.E."/>
            <person name="van Eijk R."/>
            <person name="Schleper C."/>
            <person name="Guy L."/>
            <person name="Ettema T.J."/>
        </authorList>
    </citation>
    <scope>NUCLEOTIDE SEQUENCE</scope>
</reference>
<name>A0A0F9JK98_9ZZZZ</name>
<gene>
    <name evidence="2" type="ORF">LCGC14_1814910</name>
</gene>
<evidence type="ECO:0000313" key="2">
    <source>
        <dbReference type="EMBL" id="KKL99387.1"/>
    </source>
</evidence>